<keyword evidence="9" id="KW-1185">Reference proteome</keyword>
<keyword evidence="2 6" id="KW-0813">Transport</keyword>
<keyword evidence="4" id="KW-1133">Transmembrane helix</keyword>
<evidence type="ECO:0000259" key="7">
    <source>
        <dbReference type="PROSITE" id="PS50928"/>
    </source>
</evidence>
<dbReference type="Gene3D" id="1.10.3720.10">
    <property type="entry name" value="MetI-like"/>
    <property type="match status" value="1"/>
</dbReference>
<evidence type="ECO:0000313" key="9">
    <source>
        <dbReference type="Proteomes" id="UP001596989"/>
    </source>
</evidence>
<dbReference type="RefSeq" id="WP_377567497.1">
    <property type="nucleotide sequence ID" value="NZ_JBHTJZ010000063.1"/>
</dbReference>
<dbReference type="PROSITE" id="PS50928">
    <property type="entry name" value="ABC_TM1"/>
    <property type="match status" value="1"/>
</dbReference>
<evidence type="ECO:0000256" key="1">
    <source>
        <dbReference type="ARBA" id="ARBA00004141"/>
    </source>
</evidence>
<dbReference type="InterPro" id="IPR035906">
    <property type="entry name" value="MetI-like_sf"/>
</dbReference>
<evidence type="ECO:0000256" key="4">
    <source>
        <dbReference type="ARBA" id="ARBA00022989"/>
    </source>
</evidence>
<feature type="domain" description="ABC transmembrane type-1" evidence="7">
    <location>
        <begin position="1"/>
        <end position="48"/>
    </location>
</feature>
<protein>
    <submittedName>
        <fullName evidence="8">ABC transporter permease subunit</fullName>
    </submittedName>
</protein>
<reference evidence="9" key="1">
    <citation type="journal article" date="2019" name="Int. J. Syst. Evol. Microbiol.">
        <title>The Global Catalogue of Microorganisms (GCM) 10K type strain sequencing project: providing services to taxonomists for standard genome sequencing and annotation.</title>
        <authorList>
            <consortium name="The Broad Institute Genomics Platform"/>
            <consortium name="The Broad Institute Genome Sequencing Center for Infectious Disease"/>
            <person name="Wu L."/>
            <person name="Ma J."/>
        </authorList>
    </citation>
    <scope>NUCLEOTIDE SEQUENCE [LARGE SCALE GENOMIC DNA]</scope>
    <source>
        <strain evidence="9">CCUG 59129</strain>
    </source>
</reference>
<comment type="similarity">
    <text evidence="6">Belongs to the binding-protein-dependent transport system permease family.</text>
</comment>
<evidence type="ECO:0000313" key="8">
    <source>
        <dbReference type="EMBL" id="MFD0961686.1"/>
    </source>
</evidence>
<comment type="subcellular location">
    <subcellularLocation>
        <location evidence="6">Cell membrane</location>
        <topology evidence="6">Multi-pass membrane protein</topology>
    </subcellularLocation>
    <subcellularLocation>
        <location evidence="1">Membrane</location>
        <topology evidence="1">Multi-pass membrane protein</topology>
    </subcellularLocation>
</comment>
<dbReference type="Proteomes" id="UP001596989">
    <property type="component" value="Unassembled WGS sequence"/>
</dbReference>
<keyword evidence="5" id="KW-0472">Membrane</keyword>
<dbReference type="SUPFAM" id="SSF161098">
    <property type="entry name" value="MetI-like"/>
    <property type="match status" value="1"/>
</dbReference>
<evidence type="ECO:0000256" key="3">
    <source>
        <dbReference type="ARBA" id="ARBA00022692"/>
    </source>
</evidence>
<accession>A0ABW3HW38</accession>
<dbReference type="Pfam" id="PF00528">
    <property type="entry name" value="BPD_transp_1"/>
    <property type="match status" value="1"/>
</dbReference>
<evidence type="ECO:0000256" key="5">
    <source>
        <dbReference type="ARBA" id="ARBA00023136"/>
    </source>
</evidence>
<dbReference type="InterPro" id="IPR000515">
    <property type="entry name" value="MetI-like"/>
</dbReference>
<evidence type="ECO:0000256" key="2">
    <source>
        <dbReference type="ARBA" id="ARBA00022448"/>
    </source>
</evidence>
<organism evidence="8 9">
    <name type="scientific">Paenibacillus chungangensis</name>
    <dbReference type="NCBI Taxonomy" id="696535"/>
    <lineage>
        <taxon>Bacteria</taxon>
        <taxon>Bacillati</taxon>
        <taxon>Bacillota</taxon>
        <taxon>Bacilli</taxon>
        <taxon>Bacillales</taxon>
        <taxon>Paenibacillaceae</taxon>
        <taxon>Paenibacillus</taxon>
    </lineage>
</organism>
<name>A0ABW3HW38_9BACL</name>
<dbReference type="EMBL" id="JBHTJZ010000063">
    <property type="protein sequence ID" value="MFD0961686.1"/>
    <property type="molecule type" value="Genomic_DNA"/>
</dbReference>
<sequence length="48" mass="5291">MSSIDPSLYEAARVDGASRWRQTFHVMLPGIMTTLVKARSHDIATESG</sequence>
<comment type="caution">
    <text evidence="8">The sequence shown here is derived from an EMBL/GenBank/DDBJ whole genome shotgun (WGS) entry which is preliminary data.</text>
</comment>
<dbReference type="CDD" id="cd06261">
    <property type="entry name" value="TM_PBP2"/>
    <property type="match status" value="1"/>
</dbReference>
<evidence type="ECO:0000256" key="6">
    <source>
        <dbReference type="RuleBase" id="RU363032"/>
    </source>
</evidence>
<proteinExistence type="inferred from homology"/>
<keyword evidence="3" id="KW-0812">Transmembrane</keyword>
<gene>
    <name evidence="8" type="ORF">ACFQ2I_20275</name>
</gene>